<evidence type="ECO:0000313" key="2">
    <source>
        <dbReference type="EMBL" id="OCT52943.1"/>
    </source>
</evidence>
<name>A0A1C1CWL1_9EURO</name>
<sequence length="222" mass="24851">MTRQKAQGEKDGPPGDSAQAAAPSELRQDHLQSASSDPVASLVCHPRKSNIFHRISFGRPQGIKELAVKDLDNRKRAEKADVKARKDAASWERKARKNREAKDRDERKRASRVRVKQNKKDKALRHAEEKRVEDYYGIRGYDPNAGMLRSNREGPMTACAEQGGQVGQERQGPLSRRLHVEQTWGFEYGKPKQHDGKGHYSGNHENCGEHYGSSAAAISDGD</sequence>
<dbReference type="VEuPathDB" id="FungiDB:CLCR_10802"/>
<feature type="compositionally biased region" description="Basic and acidic residues" evidence="1">
    <location>
        <begin position="118"/>
        <end position="127"/>
    </location>
</feature>
<evidence type="ECO:0000256" key="1">
    <source>
        <dbReference type="SAM" id="MobiDB-lite"/>
    </source>
</evidence>
<keyword evidence="3" id="KW-1185">Reference proteome</keyword>
<dbReference type="AlphaFoldDB" id="A0A1C1CWL1"/>
<feature type="region of interest" description="Disordered" evidence="1">
    <location>
        <begin position="1"/>
        <end position="42"/>
    </location>
</feature>
<feature type="compositionally biased region" description="Basic and acidic residues" evidence="1">
    <location>
        <begin position="68"/>
        <end position="108"/>
    </location>
</feature>
<accession>A0A1C1CWL1</accession>
<feature type="region of interest" description="Disordered" evidence="1">
    <location>
        <begin position="187"/>
        <end position="222"/>
    </location>
</feature>
<comment type="caution">
    <text evidence="2">The sequence shown here is derived from an EMBL/GenBank/DDBJ whole genome shotgun (WGS) entry which is preliminary data.</text>
</comment>
<dbReference type="OrthoDB" id="4148201at2759"/>
<feature type="region of interest" description="Disordered" evidence="1">
    <location>
        <begin position="140"/>
        <end position="174"/>
    </location>
</feature>
<dbReference type="Proteomes" id="UP000094526">
    <property type="component" value="Unassembled WGS sequence"/>
</dbReference>
<dbReference type="EMBL" id="LGRB01000008">
    <property type="protein sequence ID" value="OCT52943.1"/>
    <property type="molecule type" value="Genomic_DNA"/>
</dbReference>
<proteinExistence type="predicted"/>
<protein>
    <submittedName>
        <fullName evidence="2">Uncharacterized protein</fullName>
    </submittedName>
</protein>
<reference evidence="3" key="1">
    <citation type="submission" date="2015-07" db="EMBL/GenBank/DDBJ databases">
        <authorList>
            <person name="Teixeira M.M."/>
            <person name="Souza R.C."/>
            <person name="Almeida L.G."/>
            <person name="Vicente V.A."/>
            <person name="de Hoog S."/>
            <person name="Bocca A.L."/>
            <person name="de Almeida S.R."/>
            <person name="Vasconcelos A.T."/>
            <person name="Felipe M.S."/>
        </authorList>
    </citation>
    <scope>NUCLEOTIDE SEQUENCE [LARGE SCALE GENOMIC DNA]</scope>
    <source>
        <strain evidence="3">KSF</strain>
    </source>
</reference>
<feature type="compositionally biased region" description="Basic and acidic residues" evidence="1">
    <location>
        <begin position="1"/>
        <end position="13"/>
    </location>
</feature>
<feature type="compositionally biased region" description="Basic and acidic residues" evidence="1">
    <location>
        <begin position="189"/>
        <end position="198"/>
    </location>
</feature>
<evidence type="ECO:0000313" key="3">
    <source>
        <dbReference type="Proteomes" id="UP000094526"/>
    </source>
</evidence>
<feature type="region of interest" description="Disordered" evidence="1">
    <location>
        <begin position="68"/>
        <end position="127"/>
    </location>
</feature>
<feature type="compositionally biased region" description="Low complexity" evidence="1">
    <location>
        <begin position="161"/>
        <end position="172"/>
    </location>
</feature>
<gene>
    <name evidence="2" type="ORF">CLCR_10802</name>
</gene>
<organism evidence="2 3">
    <name type="scientific">Cladophialophora carrionii</name>
    <dbReference type="NCBI Taxonomy" id="86049"/>
    <lineage>
        <taxon>Eukaryota</taxon>
        <taxon>Fungi</taxon>
        <taxon>Dikarya</taxon>
        <taxon>Ascomycota</taxon>
        <taxon>Pezizomycotina</taxon>
        <taxon>Eurotiomycetes</taxon>
        <taxon>Chaetothyriomycetidae</taxon>
        <taxon>Chaetothyriales</taxon>
        <taxon>Herpotrichiellaceae</taxon>
        <taxon>Cladophialophora</taxon>
    </lineage>
</organism>
<dbReference type="VEuPathDB" id="FungiDB:G647_04285"/>